<organism evidence="2">
    <name type="scientific">Daucus carota subsp. sativus</name>
    <name type="common">Carrot</name>
    <dbReference type="NCBI Taxonomy" id="79200"/>
    <lineage>
        <taxon>Eukaryota</taxon>
        <taxon>Viridiplantae</taxon>
        <taxon>Streptophyta</taxon>
        <taxon>Embryophyta</taxon>
        <taxon>Tracheophyta</taxon>
        <taxon>Spermatophyta</taxon>
        <taxon>Magnoliopsida</taxon>
        <taxon>eudicotyledons</taxon>
        <taxon>Gunneridae</taxon>
        <taxon>Pentapetalae</taxon>
        <taxon>asterids</taxon>
        <taxon>campanulids</taxon>
        <taxon>Apiales</taxon>
        <taxon>Apiaceae</taxon>
        <taxon>Apioideae</taxon>
        <taxon>Scandiceae</taxon>
        <taxon>Daucinae</taxon>
        <taxon>Daucus</taxon>
        <taxon>Daucus sect. Daucus</taxon>
    </lineage>
</organism>
<feature type="chain" id="PRO_5008044674" evidence="1">
    <location>
        <begin position="24"/>
        <end position="88"/>
    </location>
</feature>
<evidence type="ECO:0000313" key="2">
    <source>
        <dbReference type="EMBL" id="KZM84063.1"/>
    </source>
</evidence>
<gene>
    <name evidence="2" type="ORF">DCAR_028515</name>
    <name evidence="3" type="ORF">DCAR_0934559</name>
</gene>
<dbReference type="AlphaFoldDB" id="A0A175YKR4"/>
<evidence type="ECO:0000256" key="1">
    <source>
        <dbReference type="SAM" id="SignalP"/>
    </source>
</evidence>
<reference evidence="3" key="2">
    <citation type="submission" date="2022-03" db="EMBL/GenBank/DDBJ databases">
        <title>Draft title - Genomic analysis of global carrot germplasm unveils the trajectory of domestication and the origin of high carotenoid orange carrot.</title>
        <authorList>
            <person name="Iorizzo M."/>
            <person name="Ellison S."/>
            <person name="Senalik D."/>
            <person name="Macko-Podgorni A."/>
            <person name="Grzebelus D."/>
            <person name="Bostan H."/>
            <person name="Rolling W."/>
            <person name="Curaba J."/>
            <person name="Simon P."/>
        </authorList>
    </citation>
    <scope>NUCLEOTIDE SEQUENCE</scope>
    <source>
        <tissue evidence="3">Leaf</tissue>
    </source>
</reference>
<evidence type="ECO:0000313" key="4">
    <source>
        <dbReference type="Proteomes" id="UP000077755"/>
    </source>
</evidence>
<sequence>MATQIGLTIIVLVLLMSIPDIKGGNRSGSLDTVTPCCRKGGEVYPSAEYLTPTPSPSESPLTLPPILANSPYRGGSGQQVVTAGKASP</sequence>
<name>A0A175YKR4_DAUCS</name>
<evidence type="ECO:0000313" key="3">
    <source>
        <dbReference type="EMBL" id="WOH15027.1"/>
    </source>
</evidence>
<feature type="signal peptide" evidence="1">
    <location>
        <begin position="1"/>
        <end position="23"/>
    </location>
</feature>
<reference evidence="2" key="1">
    <citation type="journal article" date="2016" name="Nat. Genet.">
        <title>A high-quality carrot genome assembly provides new insights into carotenoid accumulation and asterid genome evolution.</title>
        <authorList>
            <person name="Iorizzo M."/>
            <person name="Ellison S."/>
            <person name="Senalik D."/>
            <person name="Zeng P."/>
            <person name="Satapoomin P."/>
            <person name="Huang J."/>
            <person name="Bowman M."/>
            <person name="Iovene M."/>
            <person name="Sanseverino W."/>
            <person name="Cavagnaro P."/>
            <person name="Yildiz M."/>
            <person name="Macko-Podgorni A."/>
            <person name="Moranska E."/>
            <person name="Grzebelus E."/>
            <person name="Grzebelus D."/>
            <person name="Ashrafi H."/>
            <person name="Zheng Z."/>
            <person name="Cheng S."/>
            <person name="Spooner D."/>
            <person name="Van Deynze A."/>
            <person name="Simon P."/>
        </authorList>
    </citation>
    <scope>NUCLEOTIDE SEQUENCE [LARGE SCALE GENOMIC DNA]</scope>
    <source>
        <tissue evidence="2">Leaf</tissue>
    </source>
</reference>
<proteinExistence type="predicted"/>
<dbReference type="Gramene" id="KZM84063">
    <property type="protein sequence ID" value="KZM84063"/>
    <property type="gene ID" value="DCAR_028515"/>
</dbReference>
<keyword evidence="1" id="KW-0732">Signal</keyword>
<dbReference type="EMBL" id="LNRQ01000008">
    <property type="protein sequence ID" value="KZM84063.1"/>
    <property type="molecule type" value="Genomic_DNA"/>
</dbReference>
<accession>A0A175YKR4</accession>
<dbReference type="Proteomes" id="UP000077755">
    <property type="component" value="Chromosome 9"/>
</dbReference>
<dbReference type="EMBL" id="CP093351">
    <property type="protein sequence ID" value="WOH15027.1"/>
    <property type="molecule type" value="Genomic_DNA"/>
</dbReference>
<protein>
    <submittedName>
        <fullName evidence="2">Uncharacterized protein</fullName>
    </submittedName>
</protein>
<keyword evidence="4" id="KW-1185">Reference proteome</keyword>